<dbReference type="InterPro" id="IPR015421">
    <property type="entry name" value="PyrdxlP-dep_Trfase_major"/>
</dbReference>
<evidence type="ECO:0000256" key="3">
    <source>
        <dbReference type="RuleBase" id="RU004508"/>
    </source>
</evidence>
<reference evidence="4" key="1">
    <citation type="submission" date="2020-02" db="EMBL/GenBank/DDBJ databases">
        <authorList>
            <person name="Shen X.-R."/>
            <person name="Zhang Y.-X."/>
        </authorList>
    </citation>
    <scope>NUCLEOTIDE SEQUENCE</scope>
    <source>
        <strain evidence="4">SYP-B3998</strain>
    </source>
</reference>
<dbReference type="GO" id="GO:0000271">
    <property type="term" value="P:polysaccharide biosynthetic process"/>
    <property type="evidence" value="ECO:0007669"/>
    <property type="project" value="TreeGrafter"/>
</dbReference>
<feature type="modified residue" description="N6-(pyridoxal phosphate)lysine" evidence="2">
    <location>
        <position position="181"/>
    </location>
</feature>
<dbReference type="Gene3D" id="3.90.1150.10">
    <property type="entry name" value="Aspartate Aminotransferase, domain 1"/>
    <property type="match status" value="1"/>
</dbReference>
<feature type="active site" description="Proton acceptor" evidence="1">
    <location>
        <position position="181"/>
    </location>
</feature>
<accession>A0A6G4A3W6</accession>
<dbReference type="AlphaFoldDB" id="A0A6G4A3W6"/>
<proteinExistence type="inferred from homology"/>
<dbReference type="PIRSF" id="PIRSF000390">
    <property type="entry name" value="PLP_StrS"/>
    <property type="match status" value="1"/>
</dbReference>
<protein>
    <submittedName>
        <fullName evidence="4">DegT/DnrJ/EryC1/StrS family aminotransferase</fullName>
    </submittedName>
</protein>
<evidence type="ECO:0000256" key="2">
    <source>
        <dbReference type="PIRSR" id="PIRSR000390-2"/>
    </source>
</evidence>
<dbReference type="GO" id="GO:0030170">
    <property type="term" value="F:pyridoxal phosphate binding"/>
    <property type="evidence" value="ECO:0007669"/>
    <property type="project" value="TreeGrafter"/>
</dbReference>
<dbReference type="InterPro" id="IPR000653">
    <property type="entry name" value="DegT/StrS_aminotransferase"/>
</dbReference>
<dbReference type="Pfam" id="PF01041">
    <property type="entry name" value="DegT_DnrJ_EryC1"/>
    <property type="match status" value="1"/>
</dbReference>
<dbReference type="RefSeq" id="WP_163951430.1">
    <property type="nucleotide sequence ID" value="NZ_JAAIKC010000009.1"/>
</dbReference>
<dbReference type="GO" id="GO:0008483">
    <property type="term" value="F:transaminase activity"/>
    <property type="evidence" value="ECO:0007669"/>
    <property type="project" value="UniProtKB-KW"/>
</dbReference>
<comment type="similarity">
    <text evidence="3">Belongs to the DegT/DnrJ/EryC1 family.</text>
</comment>
<name>A0A6G4A3W6_9BACL</name>
<dbReference type="PANTHER" id="PTHR30244:SF39">
    <property type="entry name" value="BLR3650 PROTEIN"/>
    <property type="match status" value="1"/>
</dbReference>
<keyword evidence="2 3" id="KW-0663">Pyridoxal phosphate</keyword>
<gene>
    <name evidence="4" type="ORF">GK047_21160</name>
</gene>
<dbReference type="InterPro" id="IPR015424">
    <property type="entry name" value="PyrdxlP-dep_Trfase"/>
</dbReference>
<comment type="caution">
    <text evidence="4">The sequence shown here is derived from an EMBL/GenBank/DDBJ whole genome shotgun (WGS) entry which is preliminary data.</text>
</comment>
<evidence type="ECO:0000256" key="1">
    <source>
        <dbReference type="PIRSR" id="PIRSR000390-1"/>
    </source>
</evidence>
<dbReference type="CDD" id="cd00616">
    <property type="entry name" value="AHBA_syn"/>
    <property type="match status" value="1"/>
</dbReference>
<sequence length="370" mass="41004">MFIPLAKPDISEVEKQYVMEVLDSGQLSFGDKLVRFEQAFRQELSIPHAIAMNSGTSALHVAVKALGLQAGDEVITTSYSFIASSNCLLYENVKPVFIDIDPFTLNMDTRAIENAITPRTKAILAVHVFGQTCQMDDIMRIAKAHHLYVIEDACEALGAEWKGKKAGTFGDAAVFAFYANKQVTTGEGGILVTSQESIANTASSLRNQGRGTDNAWLEHVRIGYNYRMSDLQAAVGLAQMQRLAELMRLRELVAQRYKELIRAYNVPVTLPAVLEDCKISWFVFIVALPEGASQADTIRFLQDQGIQSKPYFPAIHLQPCYRDLLPYAPGSLPVTEQMSQRTIAIPFHPRLSPEEQEYVVSGLSQALQKG</sequence>
<organism evidence="4">
    <name type="scientific">Paenibacillus sp. SYP-B3998</name>
    <dbReference type="NCBI Taxonomy" id="2678564"/>
    <lineage>
        <taxon>Bacteria</taxon>
        <taxon>Bacillati</taxon>
        <taxon>Bacillota</taxon>
        <taxon>Bacilli</taxon>
        <taxon>Bacillales</taxon>
        <taxon>Paenibacillaceae</taxon>
        <taxon>Paenibacillus</taxon>
    </lineage>
</organism>
<dbReference type="PANTHER" id="PTHR30244">
    <property type="entry name" value="TRANSAMINASE"/>
    <property type="match status" value="1"/>
</dbReference>
<evidence type="ECO:0000313" key="4">
    <source>
        <dbReference type="EMBL" id="NEW08511.1"/>
    </source>
</evidence>
<dbReference type="SUPFAM" id="SSF53383">
    <property type="entry name" value="PLP-dependent transferases"/>
    <property type="match status" value="1"/>
</dbReference>
<dbReference type="InterPro" id="IPR015422">
    <property type="entry name" value="PyrdxlP-dep_Trfase_small"/>
</dbReference>
<dbReference type="Gene3D" id="3.40.640.10">
    <property type="entry name" value="Type I PLP-dependent aspartate aminotransferase-like (Major domain)"/>
    <property type="match status" value="1"/>
</dbReference>
<keyword evidence="4" id="KW-0032">Aminotransferase</keyword>
<dbReference type="EMBL" id="JAAIKC010000009">
    <property type="protein sequence ID" value="NEW08511.1"/>
    <property type="molecule type" value="Genomic_DNA"/>
</dbReference>
<keyword evidence="4" id="KW-0808">Transferase</keyword>